<evidence type="ECO:0000313" key="2">
    <source>
        <dbReference type="Proteomes" id="UP001153678"/>
    </source>
</evidence>
<evidence type="ECO:0000313" key="1">
    <source>
        <dbReference type="EMBL" id="CAI2197259.1"/>
    </source>
</evidence>
<reference evidence="1" key="1">
    <citation type="submission" date="2022-08" db="EMBL/GenBank/DDBJ databases">
        <authorList>
            <person name="Kallberg Y."/>
            <person name="Tangrot J."/>
            <person name="Rosling A."/>
        </authorList>
    </citation>
    <scope>NUCLEOTIDE SEQUENCE</scope>
    <source>
        <strain evidence="1">Wild A</strain>
    </source>
</reference>
<protein>
    <submittedName>
        <fullName evidence="1">20071_t:CDS:1</fullName>
    </submittedName>
</protein>
<comment type="caution">
    <text evidence="1">The sequence shown here is derived from an EMBL/GenBank/DDBJ whole genome shotgun (WGS) entry which is preliminary data.</text>
</comment>
<feature type="non-terminal residue" evidence="1">
    <location>
        <position position="1"/>
    </location>
</feature>
<keyword evidence="2" id="KW-1185">Reference proteome</keyword>
<accession>A0A9W4WZA2</accession>
<organism evidence="1 2">
    <name type="scientific">Funneliformis geosporum</name>
    <dbReference type="NCBI Taxonomy" id="1117311"/>
    <lineage>
        <taxon>Eukaryota</taxon>
        <taxon>Fungi</taxon>
        <taxon>Fungi incertae sedis</taxon>
        <taxon>Mucoromycota</taxon>
        <taxon>Glomeromycotina</taxon>
        <taxon>Glomeromycetes</taxon>
        <taxon>Glomerales</taxon>
        <taxon>Glomeraceae</taxon>
        <taxon>Funneliformis</taxon>
    </lineage>
</organism>
<sequence length="65" mass="6930">LKEAASSIPASSSSSTSTSVPINLDLEIFQEVSSSLPNKEMDFEVFDVSKIAIINKISPVKTFGP</sequence>
<proteinExistence type="predicted"/>
<dbReference type="Proteomes" id="UP001153678">
    <property type="component" value="Unassembled WGS sequence"/>
</dbReference>
<dbReference type="EMBL" id="CAMKVN010015950">
    <property type="protein sequence ID" value="CAI2197259.1"/>
    <property type="molecule type" value="Genomic_DNA"/>
</dbReference>
<dbReference type="AlphaFoldDB" id="A0A9W4WZA2"/>
<name>A0A9W4WZA2_9GLOM</name>
<gene>
    <name evidence="1" type="ORF">FWILDA_LOCUS17988</name>
</gene>